<comment type="caution">
    <text evidence="9">The sequence shown here is derived from an EMBL/GenBank/DDBJ whole genome shotgun (WGS) entry which is preliminary data.</text>
</comment>
<feature type="transmembrane region" description="Helical" evidence="7">
    <location>
        <begin position="21"/>
        <end position="42"/>
    </location>
</feature>
<proteinExistence type="predicted"/>
<feature type="transmembrane region" description="Helical" evidence="7">
    <location>
        <begin position="214"/>
        <end position="233"/>
    </location>
</feature>
<evidence type="ECO:0000256" key="4">
    <source>
        <dbReference type="ARBA" id="ARBA00022692"/>
    </source>
</evidence>
<dbReference type="GO" id="GO:0005886">
    <property type="term" value="C:plasma membrane"/>
    <property type="evidence" value="ECO:0007669"/>
    <property type="project" value="UniProtKB-SubCell"/>
</dbReference>
<feature type="transmembrane region" description="Helical" evidence="7">
    <location>
        <begin position="343"/>
        <end position="362"/>
    </location>
</feature>
<dbReference type="InterPro" id="IPR020846">
    <property type="entry name" value="MFS_dom"/>
</dbReference>
<dbReference type="Pfam" id="PF07690">
    <property type="entry name" value="MFS_1"/>
    <property type="match status" value="1"/>
</dbReference>
<feature type="transmembrane region" description="Helical" evidence="7">
    <location>
        <begin position="310"/>
        <end position="331"/>
    </location>
</feature>
<feature type="transmembrane region" description="Helical" evidence="7">
    <location>
        <begin position="406"/>
        <end position="427"/>
    </location>
</feature>
<evidence type="ECO:0000256" key="6">
    <source>
        <dbReference type="ARBA" id="ARBA00023136"/>
    </source>
</evidence>
<reference evidence="9 10" key="1">
    <citation type="submission" date="2018-05" db="EMBL/GenBank/DDBJ databases">
        <title>Genomic Encyclopedia of Type Strains, Phase IV (KMG-IV): sequencing the most valuable type-strain genomes for metagenomic binning, comparative biology and taxonomic classification.</title>
        <authorList>
            <person name="Goeker M."/>
        </authorList>
    </citation>
    <scope>NUCLEOTIDE SEQUENCE [LARGE SCALE GENOMIC DNA]</scope>
    <source>
        <strain evidence="9 10">DSM 19579</strain>
    </source>
</reference>
<evidence type="ECO:0000256" key="1">
    <source>
        <dbReference type="ARBA" id="ARBA00004651"/>
    </source>
</evidence>
<feature type="transmembrane region" description="Helical" evidence="7">
    <location>
        <begin position="368"/>
        <end position="394"/>
    </location>
</feature>
<feature type="transmembrane region" description="Helical" evidence="7">
    <location>
        <begin position="145"/>
        <end position="163"/>
    </location>
</feature>
<keyword evidence="5 7" id="KW-1133">Transmembrane helix</keyword>
<dbReference type="PRINTS" id="PR01036">
    <property type="entry name" value="TCRTETB"/>
</dbReference>
<feature type="transmembrane region" description="Helical" evidence="7">
    <location>
        <begin position="285"/>
        <end position="304"/>
    </location>
</feature>
<evidence type="ECO:0000256" key="3">
    <source>
        <dbReference type="ARBA" id="ARBA00022475"/>
    </source>
</evidence>
<dbReference type="PANTHER" id="PTHR42718:SF46">
    <property type="entry name" value="BLR6921 PROTEIN"/>
    <property type="match status" value="1"/>
</dbReference>
<evidence type="ECO:0000313" key="10">
    <source>
        <dbReference type="Proteomes" id="UP000246744"/>
    </source>
</evidence>
<feature type="transmembrane region" description="Helical" evidence="7">
    <location>
        <begin position="115"/>
        <end position="136"/>
    </location>
</feature>
<dbReference type="Gene3D" id="1.20.1720.10">
    <property type="entry name" value="Multidrug resistance protein D"/>
    <property type="match status" value="1"/>
</dbReference>
<evidence type="ECO:0000256" key="2">
    <source>
        <dbReference type="ARBA" id="ARBA00022448"/>
    </source>
</evidence>
<dbReference type="InterPro" id="IPR036259">
    <property type="entry name" value="MFS_trans_sf"/>
</dbReference>
<dbReference type="RefSeq" id="WP_036103532.1">
    <property type="nucleotide sequence ID" value="NZ_QGTS01000009.1"/>
</dbReference>
<evidence type="ECO:0000256" key="7">
    <source>
        <dbReference type="SAM" id="Phobius"/>
    </source>
</evidence>
<keyword evidence="3" id="KW-1003">Cell membrane</keyword>
<comment type="subcellular location">
    <subcellularLocation>
        <location evidence="1">Cell membrane</location>
        <topology evidence="1">Multi-pass membrane protein</topology>
    </subcellularLocation>
</comment>
<dbReference type="InterPro" id="IPR011701">
    <property type="entry name" value="MFS"/>
</dbReference>
<gene>
    <name evidence="9" type="ORF">DES37_109178</name>
</gene>
<dbReference type="PANTHER" id="PTHR42718">
    <property type="entry name" value="MAJOR FACILITATOR SUPERFAMILY MULTIDRUG TRANSPORTER MFSC"/>
    <property type="match status" value="1"/>
</dbReference>
<dbReference type="GO" id="GO:0022857">
    <property type="term" value="F:transmembrane transporter activity"/>
    <property type="evidence" value="ECO:0007669"/>
    <property type="project" value="InterPro"/>
</dbReference>
<dbReference type="PROSITE" id="PS50850">
    <property type="entry name" value="MFS"/>
    <property type="match status" value="1"/>
</dbReference>
<accession>A0A317PWK5</accession>
<dbReference type="Proteomes" id="UP000246744">
    <property type="component" value="Unassembled WGS sequence"/>
</dbReference>
<feature type="transmembrane region" description="Helical" evidence="7">
    <location>
        <begin position="239"/>
        <end position="260"/>
    </location>
</feature>
<feature type="transmembrane region" description="Helical" evidence="7">
    <location>
        <begin position="447"/>
        <end position="465"/>
    </location>
</feature>
<organism evidence="9 10">
    <name type="scientific">Mangrovibacter plantisponsor</name>
    <dbReference type="NCBI Taxonomy" id="451513"/>
    <lineage>
        <taxon>Bacteria</taxon>
        <taxon>Pseudomonadati</taxon>
        <taxon>Pseudomonadota</taxon>
        <taxon>Gammaproteobacteria</taxon>
        <taxon>Enterobacterales</taxon>
        <taxon>Enterobacteriaceae</taxon>
        <taxon>Mangrovibacter</taxon>
    </lineage>
</organism>
<keyword evidence="2" id="KW-0813">Transport</keyword>
<keyword evidence="6 7" id="KW-0472">Membrane</keyword>
<evidence type="ECO:0000313" key="9">
    <source>
        <dbReference type="EMBL" id="PWW07058.1"/>
    </source>
</evidence>
<keyword evidence="10" id="KW-1185">Reference proteome</keyword>
<feature type="transmembrane region" description="Helical" evidence="7">
    <location>
        <begin position="175"/>
        <end position="193"/>
    </location>
</feature>
<keyword evidence="4 7" id="KW-0812">Transmembrane</keyword>
<protein>
    <submittedName>
        <fullName evidence="9">EmrB/QacA subfamily drug resistance transporter</fullName>
    </submittedName>
</protein>
<feature type="transmembrane region" description="Helical" evidence="7">
    <location>
        <begin position="62"/>
        <end position="82"/>
    </location>
</feature>
<dbReference type="OrthoDB" id="9812221at2"/>
<dbReference type="Gene3D" id="1.20.1250.20">
    <property type="entry name" value="MFS general substrate transporter like domains"/>
    <property type="match status" value="1"/>
</dbReference>
<dbReference type="SUPFAM" id="SSF103473">
    <property type="entry name" value="MFS general substrate transporter"/>
    <property type="match status" value="1"/>
</dbReference>
<name>A0A317PWK5_9ENTR</name>
<evidence type="ECO:0000259" key="8">
    <source>
        <dbReference type="PROSITE" id="PS50850"/>
    </source>
</evidence>
<dbReference type="AlphaFoldDB" id="A0A317PWK5"/>
<sequence>MAISDSSTDNSTQPEKKRRAISGLALLVASAFFMEFLDGTVIATALPDMAKAFGVTAVDLNIGISAYLLTLAVLIPASGWVAERFGARTVFSTALLIFTLSSLICGLTQNVTEFVVMRIIQGIGGAMMVPVGRLVVLRTTPKDQLITAIATLTWPALVAPILGPPIGGFITTYASWHWIFFLNVPFGLAAIACSLKMMSNQKPVEKQPFDTQGFFSVGLSMLCLVAGLEVFSQQNENPWYGAGLLVMGLVFLAWAVRHLLRSSAPLVQLRTLRVPSFRVTMRGGFVLRATISSAPFMLPLMFQVGFGMDAFHAGSLVLAVFAGNLAMKPATTPLIRYFGFRKLLLGNGVLCVLSLLVCALLTPDSPRILTLVMLFWGGLSRSMQFTGISSLAFAEVPAQEMSGANTLFSTSLQLASGLGVTLGALSIRAGSLLTSWLPENVAHQPGMAFRLGFVVIGVLTAIGLWDITRLAPDAGINVSQKKK</sequence>
<dbReference type="EMBL" id="QGTS01000009">
    <property type="protein sequence ID" value="PWW07058.1"/>
    <property type="molecule type" value="Genomic_DNA"/>
</dbReference>
<evidence type="ECO:0000256" key="5">
    <source>
        <dbReference type="ARBA" id="ARBA00022989"/>
    </source>
</evidence>
<feature type="transmembrane region" description="Helical" evidence="7">
    <location>
        <begin position="89"/>
        <end position="109"/>
    </location>
</feature>
<feature type="domain" description="Major facilitator superfamily (MFS) profile" evidence="8">
    <location>
        <begin position="24"/>
        <end position="475"/>
    </location>
</feature>